<evidence type="ECO:0000256" key="3">
    <source>
        <dbReference type="SAM" id="MobiDB-lite"/>
    </source>
</evidence>
<dbReference type="InterPro" id="IPR036271">
    <property type="entry name" value="Tet_transcr_reg_TetR-rel_C_sf"/>
</dbReference>
<proteinExistence type="predicted"/>
<dbReference type="GO" id="GO:0003677">
    <property type="term" value="F:DNA binding"/>
    <property type="evidence" value="ECO:0007669"/>
    <property type="project" value="UniProtKB-UniRule"/>
</dbReference>
<protein>
    <submittedName>
        <fullName evidence="5">TetR family transcriptional regulator</fullName>
    </submittedName>
</protein>
<keyword evidence="6" id="KW-1185">Reference proteome</keyword>
<reference evidence="5" key="1">
    <citation type="journal article" date="2014" name="Int. J. Syst. Evol. Microbiol.">
        <title>Complete genome sequence of Corynebacterium casei LMG S-19264T (=DSM 44701T), isolated from a smear-ripened cheese.</title>
        <authorList>
            <consortium name="US DOE Joint Genome Institute (JGI-PGF)"/>
            <person name="Walter F."/>
            <person name="Albersmeier A."/>
            <person name="Kalinowski J."/>
            <person name="Ruckert C."/>
        </authorList>
    </citation>
    <scope>NUCLEOTIDE SEQUENCE</scope>
    <source>
        <strain evidence="5">CGMCC 1.15367</strain>
    </source>
</reference>
<dbReference type="EMBL" id="BMIQ01000003">
    <property type="protein sequence ID" value="GGE05804.1"/>
    <property type="molecule type" value="Genomic_DNA"/>
</dbReference>
<dbReference type="Gene3D" id="1.10.357.10">
    <property type="entry name" value="Tetracycline Repressor, domain 2"/>
    <property type="match status" value="1"/>
</dbReference>
<evidence type="ECO:0000259" key="4">
    <source>
        <dbReference type="PROSITE" id="PS50977"/>
    </source>
</evidence>
<dbReference type="InterPro" id="IPR041474">
    <property type="entry name" value="NicS_C"/>
</dbReference>
<evidence type="ECO:0000256" key="2">
    <source>
        <dbReference type="PROSITE-ProRule" id="PRU00335"/>
    </source>
</evidence>
<accession>A0A916ZPK0</accession>
<reference evidence="5" key="2">
    <citation type="submission" date="2020-09" db="EMBL/GenBank/DDBJ databases">
        <authorList>
            <person name="Sun Q."/>
            <person name="Zhou Y."/>
        </authorList>
    </citation>
    <scope>NUCLEOTIDE SEQUENCE</scope>
    <source>
        <strain evidence="5">CGMCC 1.15367</strain>
    </source>
</reference>
<name>A0A916ZPK0_9HYPH</name>
<evidence type="ECO:0000313" key="6">
    <source>
        <dbReference type="Proteomes" id="UP000644699"/>
    </source>
</evidence>
<feature type="domain" description="HTH tetR-type" evidence="4">
    <location>
        <begin position="54"/>
        <end position="114"/>
    </location>
</feature>
<feature type="region of interest" description="Disordered" evidence="3">
    <location>
        <begin position="1"/>
        <end position="56"/>
    </location>
</feature>
<evidence type="ECO:0000256" key="1">
    <source>
        <dbReference type="ARBA" id="ARBA00023125"/>
    </source>
</evidence>
<dbReference type="RefSeq" id="WP_188909059.1">
    <property type="nucleotide sequence ID" value="NZ_BMIQ01000003.1"/>
</dbReference>
<dbReference type="SUPFAM" id="SSF48498">
    <property type="entry name" value="Tetracyclin repressor-like, C-terminal domain"/>
    <property type="match status" value="1"/>
</dbReference>
<sequence>MTSISDEGGPTPRHRKGRASSAAPSKVRSKTALRIRTRRGEATGPAAGRPRDPQRTRDRILEAATAEFAAKGLAGARVDEIAARATVNKRMLYHYFGNKDALFQAVVENAYLRVWAAEAALELDDLPPEEALSRLVAFTWTYYLAHPEFITLLNSENLFEARHFKRSALIEAGARRSKTLVERILERGVAAGRFRAGIDPVQLNITISAVNYYYLTNRHTGSVVYERDMASPEALAQRLAFNQDSILAMVRA</sequence>
<dbReference type="PROSITE" id="PS50977">
    <property type="entry name" value="HTH_TETR_2"/>
    <property type="match status" value="1"/>
</dbReference>
<evidence type="ECO:0000313" key="5">
    <source>
        <dbReference type="EMBL" id="GGE05804.1"/>
    </source>
</evidence>
<dbReference type="PANTHER" id="PTHR30328">
    <property type="entry name" value="TRANSCRIPTIONAL REPRESSOR"/>
    <property type="match status" value="1"/>
</dbReference>
<dbReference type="SUPFAM" id="SSF46689">
    <property type="entry name" value="Homeodomain-like"/>
    <property type="match status" value="1"/>
</dbReference>
<dbReference type="InterPro" id="IPR050109">
    <property type="entry name" value="HTH-type_TetR-like_transc_reg"/>
</dbReference>
<feature type="DNA-binding region" description="H-T-H motif" evidence="2">
    <location>
        <begin position="77"/>
        <end position="96"/>
    </location>
</feature>
<gene>
    <name evidence="5" type="ORF">GCM10011390_26030</name>
</gene>
<organism evidence="5 6">
    <name type="scientific">Aureimonas endophytica</name>
    <dbReference type="NCBI Taxonomy" id="2027858"/>
    <lineage>
        <taxon>Bacteria</taxon>
        <taxon>Pseudomonadati</taxon>
        <taxon>Pseudomonadota</taxon>
        <taxon>Alphaproteobacteria</taxon>
        <taxon>Hyphomicrobiales</taxon>
        <taxon>Aurantimonadaceae</taxon>
        <taxon>Aureimonas</taxon>
    </lineage>
</organism>
<dbReference type="Pfam" id="PF17938">
    <property type="entry name" value="TetR_C_29"/>
    <property type="match status" value="1"/>
</dbReference>
<dbReference type="InterPro" id="IPR001647">
    <property type="entry name" value="HTH_TetR"/>
</dbReference>
<dbReference type="PRINTS" id="PR00455">
    <property type="entry name" value="HTHTETR"/>
</dbReference>
<dbReference type="Proteomes" id="UP000644699">
    <property type="component" value="Unassembled WGS sequence"/>
</dbReference>
<feature type="compositionally biased region" description="Basic residues" evidence="3">
    <location>
        <begin position="27"/>
        <end position="37"/>
    </location>
</feature>
<dbReference type="PANTHER" id="PTHR30328:SF54">
    <property type="entry name" value="HTH-TYPE TRANSCRIPTIONAL REPRESSOR SCO4008"/>
    <property type="match status" value="1"/>
</dbReference>
<dbReference type="AlphaFoldDB" id="A0A916ZPK0"/>
<dbReference type="InterPro" id="IPR009057">
    <property type="entry name" value="Homeodomain-like_sf"/>
</dbReference>
<comment type="caution">
    <text evidence="5">The sequence shown here is derived from an EMBL/GenBank/DDBJ whole genome shotgun (WGS) entry which is preliminary data.</text>
</comment>
<dbReference type="Pfam" id="PF00440">
    <property type="entry name" value="TetR_N"/>
    <property type="match status" value="1"/>
</dbReference>
<keyword evidence="1 2" id="KW-0238">DNA-binding</keyword>